<dbReference type="RefSeq" id="WP_043374244.1">
    <property type="nucleotide sequence ID" value="NZ_CP006704.1"/>
</dbReference>
<evidence type="ECO:0000256" key="1">
    <source>
        <dbReference type="PROSITE-ProRule" id="PRU00285"/>
    </source>
</evidence>
<reference evidence="4 5" key="1">
    <citation type="journal article" date="2014" name="Genome Announc.">
        <title>Complete Genome Sequence of Polychlorinated Biphenyl Degrader Comamonas testosteroni TK102 (NBRC 109938).</title>
        <authorList>
            <person name="Fukuda K."/>
            <person name="Hosoyama A."/>
            <person name="Tsuchikane K."/>
            <person name="Ohji S."/>
            <person name="Yamazoe A."/>
            <person name="Fujita N."/>
            <person name="Shintani M."/>
            <person name="Kimbara K."/>
        </authorList>
    </citation>
    <scope>NUCLEOTIDE SEQUENCE [LARGE SCALE GENOMIC DNA]</scope>
    <source>
        <strain evidence="4">TK102</strain>
    </source>
</reference>
<dbReference type="Proteomes" id="UP000028782">
    <property type="component" value="Chromosome"/>
</dbReference>
<gene>
    <name evidence="4" type="ORF">O987_20450</name>
</gene>
<dbReference type="EMBL" id="CP006704">
    <property type="protein sequence ID" value="AIJ48183.1"/>
    <property type="molecule type" value="Genomic_DNA"/>
</dbReference>
<dbReference type="KEGG" id="ctes:O987_20450"/>
<evidence type="ECO:0000313" key="5">
    <source>
        <dbReference type="Proteomes" id="UP000028782"/>
    </source>
</evidence>
<name>A0A076PR33_COMTE</name>
<comment type="similarity">
    <text evidence="1 2">Belongs to the small heat shock protein (HSP20) family.</text>
</comment>
<protein>
    <submittedName>
        <fullName evidence="4">Molecular chaperone</fullName>
    </submittedName>
</protein>
<dbReference type="HOGENOM" id="CLU_1998893_0_0_4"/>
<accession>A0A076PR33</accession>
<dbReference type="PROSITE" id="PS01031">
    <property type="entry name" value="SHSP"/>
    <property type="match status" value="1"/>
</dbReference>
<proteinExistence type="inferred from homology"/>
<evidence type="ECO:0000256" key="2">
    <source>
        <dbReference type="RuleBase" id="RU003616"/>
    </source>
</evidence>
<dbReference type="Gene3D" id="2.60.40.790">
    <property type="match status" value="1"/>
</dbReference>
<dbReference type="AlphaFoldDB" id="A0A076PR33"/>
<dbReference type="SUPFAM" id="SSF49764">
    <property type="entry name" value="HSP20-like chaperones"/>
    <property type="match status" value="1"/>
</dbReference>
<dbReference type="CDD" id="cd00298">
    <property type="entry name" value="ACD_sHsps_p23-like"/>
    <property type="match status" value="1"/>
</dbReference>
<dbReference type="Pfam" id="PF00011">
    <property type="entry name" value="HSP20"/>
    <property type="match status" value="1"/>
</dbReference>
<dbReference type="InterPro" id="IPR002068">
    <property type="entry name" value="A-crystallin/Hsp20_dom"/>
</dbReference>
<evidence type="ECO:0000313" key="4">
    <source>
        <dbReference type="EMBL" id="AIJ48183.1"/>
    </source>
</evidence>
<dbReference type="InterPro" id="IPR008978">
    <property type="entry name" value="HSP20-like_chaperone"/>
</dbReference>
<organism evidence="4 5">
    <name type="scientific">Comamonas testosteroni TK102</name>
    <dbReference type="NCBI Taxonomy" id="1392005"/>
    <lineage>
        <taxon>Bacteria</taxon>
        <taxon>Pseudomonadati</taxon>
        <taxon>Pseudomonadota</taxon>
        <taxon>Betaproteobacteria</taxon>
        <taxon>Burkholderiales</taxon>
        <taxon>Comamonadaceae</taxon>
        <taxon>Comamonas</taxon>
    </lineage>
</organism>
<sequence>MFFAPVMSRNTFVSPRAADLALQRFLQETLGSASPVQRQVQVSRDEKFTTLTLDVPGLAREQLKLSLEGTVAKLESVEGAARQVRYSWDLGHEIDAANSKAKLEHGVLTLTLAKLEPQSKAVTLSIE</sequence>
<evidence type="ECO:0000259" key="3">
    <source>
        <dbReference type="PROSITE" id="PS01031"/>
    </source>
</evidence>
<feature type="domain" description="SHSP" evidence="3">
    <location>
        <begin position="31"/>
        <end position="127"/>
    </location>
</feature>